<feature type="region of interest" description="Actin-binding" evidence="11">
    <location>
        <begin position="1068"/>
        <end position="1090"/>
    </location>
</feature>
<reference evidence="18" key="1">
    <citation type="submission" date="2022-11" db="UniProtKB">
        <authorList>
            <consortium name="WormBaseParasite"/>
        </authorList>
    </citation>
    <scope>IDENTIFICATION</scope>
</reference>
<dbReference type="InterPro" id="IPR036961">
    <property type="entry name" value="Kinesin_motor_dom_sf"/>
</dbReference>
<dbReference type="InterPro" id="IPR008989">
    <property type="entry name" value="Myosin_S1_N"/>
</dbReference>
<dbReference type="Gene3D" id="3.40.850.10">
    <property type="entry name" value="Kinesin motor domain"/>
    <property type="match status" value="1"/>
</dbReference>
<dbReference type="Pfam" id="PF02736">
    <property type="entry name" value="Myosin_N"/>
    <property type="match status" value="1"/>
</dbReference>
<dbReference type="InterPro" id="IPR017441">
    <property type="entry name" value="Protein_kinase_ATP_BS"/>
</dbReference>
<dbReference type="InterPro" id="IPR008271">
    <property type="entry name" value="Ser/Thr_kinase_AS"/>
</dbReference>
<dbReference type="GO" id="GO:0000146">
    <property type="term" value="F:microfilament motor activity"/>
    <property type="evidence" value="ECO:0007669"/>
    <property type="project" value="TreeGrafter"/>
</dbReference>
<dbReference type="SMART" id="SM00242">
    <property type="entry name" value="MYSc"/>
    <property type="match status" value="1"/>
</dbReference>
<keyword evidence="10" id="KW-0844">Vision</keyword>
<dbReference type="GO" id="GO:0051015">
    <property type="term" value="F:actin filament binding"/>
    <property type="evidence" value="ECO:0007669"/>
    <property type="project" value="InterPro"/>
</dbReference>
<dbReference type="Pfam" id="PF00069">
    <property type="entry name" value="Pkinase"/>
    <property type="match status" value="1"/>
</dbReference>
<dbReference type="SUPFAM" id="SSF52540">
    <property type="entry name" value="P-loop containing nucleoside triphosphate hydrolases"/>
    <property type="match status" value="1"/>
</dbReference>
<feature type="binding site" evidence="11">
    <location>
        <begin position="581"/>
        <end position="588"/>
    </location>
    <ligand>
        <name>ATP</name>
        <dbReference type="ChEBI" id="CHEBI:30616"/>
    </ligand>
</feature>
<feature type="domain" description="Myosin N-terminal SH3-like" evidence="16">
    <location>
        <begin position="436"/>
        <end position="484"/>
    </location>
</feature>
<keyword evidence="4 11" id="KW-0547">Nucleotide-binding</keyword>
<dbReference type="Gene3D" id="1.20.5.340">
    <property type="match status" value="2"/>
</dbReference>
<dbReference type="Pfam" id="PF01576">
    <property type="entry name" value="Myosin_tail_1"/>
    <property type="match status" value="1"/>
</dbReference>
<dbReference type="InterPro" id="IPR011009">
    <property type="entry name" value="Kinase-like_dom_sf"/>
</dbReference>
<dbReference type="Gene3D" id="4.10.270.10">
    <property type="entry name" value="Myosin, subunit A"/>
    <property type="match status" value="1"/>
</dbReference>
<dbReference type="Gene3D" id="2.30.30.360">
    <property type="entry name" value="Myosin S1 fragment, N-terminal"/>
    <property type="match status" value="1"/>
</dbReference>
<dbReference type="InterPro" id="IPR001609">
    <property type="entry name" value="Myosin_head_motor_dom-like"/>
</dbReference>
<dbReference type="PANTHER" id="PTHR13140:SF857">
    <property type="entry name" value="MYOSIN-11"/>
    <property type="match status" value="1"/>
</dbReference>
<dbReference type="InterPro" id="IPR000719">
    <property type="entry name" value="Prot_kinase_dom"/>
</dbReference>
<evidence type="ECO:0000256" key="13">
    <source>
        <dbReference type="SAM" id="Coils"/>
    </source>
</evidence>
<evidence type="ECO:0000256" key="6">
    <source>
        <dbReference type="ARBA" id="ARBA00023054"/>
    </source>
</evidence>
<dbReference type="GO" id="GO:0005524">
    <property type="term" value="F:ATP binding"/>
    <property type="evidence" value="ECO:0007669"/>
    <property type="project" value="UniProtKB-UniRule"/>
</dbReference>
<dbReference type="FunFam" id="1.10.10.820:FF:000001">
    <property type="entry name" value="Myosin heavy chain"/>
    <property type="match status" value="1"/>
</dbReference>
<dbReference type="InterPro" id="IPR004009">
    <property type="entry name" value="SH3_Myosin"/>
</dbReference>
<dbReference type="SUPFAM" id="SSF50084">
    <property type="entry name" value="Myosin S1 fragment, N-terminal domain"/>
    <property type="match status" value="1"/>
</dbReference>
<keyword evidence="17" id="KW-1185">Reference proteome</keyword>
<keyword evidence="3" id="KW-0716">Sensory transduction</keyword>
<dbReference type="SUPFAM" id="SSF90257">
    <property type="entry name" value="Myosin rod fragments"/>
    <property type="match status" value="1"/>
</dbReference>
<dbReference type="SMART" id="SM00220">
    <property type="entry name" value="S_TKc"/>
    <property type="match status" value="1"/>
</dbReference>
<dbReference type="PROSITE" id="PS50096">
    <property type="entry name" value="IQ"/>
    <property type="match status" value="1"/>
</dbReference>
<evidence type="ECO:0000256" key="1">
    <source>
        <dbReference type="ARBA" id="ARBA00006998"/>
    </source>
</evidence>
<dbReference type="PROSITE" id="PS51844">
    <property type="entry name" value="SH3_LIKE"/>
    <property type="match status" value="1"/>
</dbReference>
<sequence>MGCICSKQSLEIDGRFFKITKALGEGGFSTVHVVQEVGGSRRRYALKKMICHSDVELARAKREIQAHQSLGSHPNVLSIEAHQIGEAKGDRAMVYRTGELYDATEVLLVLPLYEKGTLLQELQSLRVRSQHISEDRVLRLFLGICRGVEAFHTQSPTPLAHRDLKPGNILMAEDDTPVLMDFGSCAPARVVIADLAAARSLIDDAAELCTMPYRPPEFFNVAPGASLDERTDIWSLGCLLFALCFFRSPYDDIYERGDSIALAVQSGNIRIPQDSPYSPAVHNLIKMLLQVEMTDRPYIGDVIRAVMAVGGARFCRRKQDAPCCSLGRRLARRLATVAGRCLQSDRGSGWSSSKPQIALGGLPPRAREGRLRALLVTYYRDRSSASPQVDVGRVRLSPAVSVLASAMAAHDSDPGWKFLRQSQNIQLKEQAGRKFDNKTHVWIPDAEEGFVIAETKSVSGNVITLQTAKGEAKISKDEAQEINPAKFEKTEDMSNLTFLNEASVLHNLRQRYYAMMIYTYSGLFCVVINPYKRLPIYSESVANMYIGRRRNEMPPHLFAVSDEAYRHMMDDHENQSMLITGESGAGKTENTKKVISYFANIGSSQQGSKKAVKKGATLEEQIVQTNPVLEAFGNAKTVRNNNSSRFGKFIRIHFNDKGKLAGGDIAHYLLEKSRVIKQAAGERSFHIFYQIMSNKIKGLREGLLLEDDLKKYHFVSQAELTVPGMDDQEEMQITDEAFDIMGFDQTEKTNLYKLCGAIMHMGEMKFKQRPREEQAESDGTGDAENACKLFSVDAEKFVQALLRPRVKVGTEWVNKGQNLDQVNWAVGALAKAIYARMFKWLIERCNKTLDAQDLERQHYIGVLDIAGFEIFDLNSFEQLWINFVNERLQQFFNHHMFVLEQEEYQREGIIWDFIDFGLDLQACIELIEKPLGIISMLDEECIVPKATDMTLVTKLSDQHLGKHPNFQKARPPKGKQAEAHFAVVHYAGTVRYNVKAWLEKNKDPLNDSAVAVLKTTDKNALLQAIWEDYKTQLDVEEDTARGKKQVEGKKKGKAASFMTVSMMYRESLNSLMTMLHTTHPHFIRCIIPNEKKASGVIDAPLVLNQLTCNGVLEGIRICRKGFPNRLQYPDFRHRYAILAATEATDADPKRAGDRMMKKLEEKKSVTAEEYRIGHTKIFFKAGLLARLEDLRDEALSIVITKFQCACRGYLALCDYKRRLDQVAAAVTVQSNVRSWCTLRTWPWFRLFARVKPMLAGMRSNEEVEKLEKQLKELEALHKAEADSRQRFEQELLKLKHENQGLNGELSKESEARKLAAKQAADLEQKVADLEGKNEGLDRAKRQLEGQNEALAKNVSSLEANLKSTEADKFAREREIAAMHEEMGHQDRTIAKLTQDRKVQEEANRQLGDNLDAELIRSERLEATKVKLETELEMVNQHLYDERRAREELAKGRKKLESEVKSLTDQLEMARSQKHELEGALKKREGEILSWRSRADDDANLISKLQINIRELIARIEQLEEEVENEHRGRQRAERMRLDLQNELDLVNQRMEEASGQLSTQIHLNSTRKMELARLHTELESRNLNHETHIADLCSMQWVTLKNLRDLSVQAQSLENEAARVLTFRDSLPKRGPDNRYTVSTLRSRAGISESDEDVL</sequence>
<dbReference type="PROSITE" id="PS50011">
    <property type="entry name" value="PROTEIN_KINASE_DOM"/>
    <property type="match status" value="1"/>
</dbReference>
<evidence type="ECO:0000256" key="4">
    <source>
        <dbReference type="ARBA" id="ARBA00022741"/>
    </source>
</evidence>
<dbReference type="PROSITE" id="PS51456">
    <property type="entry name" value="MYOSIN_MOTOR"/>
    <property type="match status" value="1"/>
</dbReference>
<dbReference type="PRINTS" id="PR00193">
    <property type="entry name" value="MYOSINHEAVY"/>
</dbReference>
<evidence type="ECO:0000256" key="5">
    <source>
        <dbReference type="ARBA" id="ARBA00022840"/>
    </source>
</evidence>
<feature type="coiled-coil region" evidence="13">
    <location>
        <begin position="1256"/>
        <end position="1556"/>
    </location>
</feature>
<evidence type="ECO:0000256" key="9">
    <source>
        <dbReference type="ARBA" id="ARBA00023203"/>
    </source>
</evidence>
<dbReference type="Gene3D" id="1.10.510.10">
    <property type="entry name" value="Transferase(Phosphotransferase) domain 1"/>
    <property type="match status" value="1"/>
</dbReference>
<dbReference type="Proteomes" id="UP000887566">
    <property type="component" value="Unplaced"/>
</dbReference>
<evidence type="ECO:0000313" key="17">
    <source>
        <dbReference type="Proteomes" id="UP000887566"/>
    </source>
</evidence>
<keyword evidence="7 11" id="KW-0518">Myosin</keyword>
<dbReference type="Gene3D" id="6.20.240.20">
    <property type="match status" value="1"/>
</dbReference>
<keyword evidence="5 11" id="KW-0067">ATP-binding</keyword>
<dbReference type="GO" id="GO:0016020">
    <property type="term" value="C:membrane"/>
    <property type="evidence" value="ECO:0007669"/>
    <property type="project" value="TreeGrafter"/>
</dbReference>
<dbReference type="GO" id="GO:0005863">
    <property type="term" value="C:striated muscle myosin thick filament"/>
    <property type="evidence" value="ECO:0007669"/>
    <property type="project" value="UniProtKB-ARBA"/>
</dbReference>
<evidence type="ECO:0000256" key="8">
    <source>
        <dbReference type="ARBA" id="ARBA00023175"/>
    </source>
</evidence>
<dbReference type="Pfam" id="PF00063">
    <property type="entry name" value="Myosin_head"/>
    <property type="match status" value="1"/>
</dbReference>
<dbReference type="GO" id="GO:0004672">
    <property type="term" value="F:protein kinase activity"/>
    <property type="evidence" value="ECO:0007669"/>
    <property type="project" value="InterPro"/>
</dbReference>
<evidence type="ECO:0000256" key="10">
    <source>
        <dbReference type="ARBA" id="ARBA00023305"/>
    </source>
</evidence>
<evidence type="ECO:0000256" key="7">
    <source>
        <dbReference type="ARBA" id="ARBA00023123"/>
    </source>
</evidence>
<evidence type="ECO:0000256" key="12">
    <source>
        <dbReference type="PROSITE-ProRule" id="PRU10141"/>
    </source>
</evidence>
<protein>
    <submittedName>
        <fullName evidence="18">Myosin heavy chain</fullName>
    </submittedName>
</protein>
<keyword evidence="9 11" id="KW-0009">Actin-binding</keyword>
<dbReference type="CDD" id="cd01377">
    <property type="entry name" value="MYSc_class_II"/>
    <property type="match status" value="1"/>
</dbReference>
<dbReference type="FunFam" id="3.40.850.10:FF:000024">
    <property type="entry name" value="Myosin heavy chain, isoform J"/>
    <property type="match status" value="1"/>
</dbReference>
<dbReference type="Gene3D" id="1.20.120.720">
    <property type="entry name" value="Myosin VI head, motor domain, U50 subdomain"/>
    <property type="match status" value="1"/>
</dbReference>
<comment type="similarity">
    <text evidence="2 11">Belongs to the TRAFAC class myosin-kinesin ATPase superfamily. Myosin family.</text>
</comment>
<dbReference type="InterPro" id="IPR027417">
    <property type="entry name" value="P-loop_NTPase"/>
</dbReference>
<comment type="similarity">
    <text evidence="1">In the C-terminal section; belongs to the TRAFAC class myosin-kinesin ATPase superfamily. Myosin family.</text>
</comment>
<keyword evidence="8 11" id="KW-0505">Motor protein</keyword>
<dbReference type="FunFam" id="1.20.58.530:FF:000001">
    <property type="entry name" value="Myosin heavy chain"/>
    <property type="match status" value="1"/>
</dbReference>
<dbReference type="Gene3D" id="1.10.10.820">
    <property type="match status" value="1"/>
</dbReference>
<evidence type="ECO:0000256" key="2">
    <source>
        <dbReference type="ARBA" id="ARBA00008314"/>
    </source>
</evidence>
<feature type="domain" description="Protein kinase" evidence="14">
    <location>
        <begin position="17"/>
        <end position="309"/>
    </location>
</feature>
<dbReference type="GO" id="GO:0007601">
    <property type="term" value="P:visual perception"/>
    <property type="evidence" value="ECO:0007669"/>
    <property type="project" value="UniProtKB-KW"/>
</dbReference>
<evidence type="ECO:0000256" key="3">
    <source>
        <dbReference type="ARBA" id="ARBA00022606"/>
    </source>
</evidence>
<feature type="domain" description="Myosin motor" evidence="15">
    <location>
        <begin position="488"/>
        <end position="1192"/>
    </location>
</feature>
<dbReference type="InterPro" id="IPR002928">
    <property type="entry name" value="Myosin_tail"/>
</dbReference>
<evidence type="ECO:0000259" key="15">
    <source>
        <dbReference type="PROSITE" id="PS51456"/>
    </source>
</evidence>
<dbReference type="SUPFAM" id="SSF56112">
    <property type="entry name" value="Protein kinase-like (PK-like)"/>
    <property type="match status" value="1"/>
</dbReference>
<name>A0A914W0L8_9BILA</name>
<dbReference type="Pfam" id="PF00612">
    <property type="entry name" value="IQ"/>
    <property type="match status" value="1"/>
</dbReference>
<dbReference type="WBParaSite" id="PSAMB.scaffold28size108976.g612.t1">
    <property type="protein sequence ID" value="PSAMB.scaffold28size108976.g612.t1"/>
    <property type="gene ID" value="PSAMB.scaffold28size108976.g612"/>
</dbReference>
<dbReference type="GO" id="GO:0007015">
    <property type="term" value="P:actin filament organization"/>
    <property type="evidence" value="ECO:0007669"/>
    <property type="project" value="TreeGrafter"/>
</dbReference>
<dbReference type="GO" id="GO:0016459">
    <property type="term" value="C:myosin complex"/>
    <property type="evidence" value="ECO:0007669"/>
    <property type="project" value="UniProtKB-KW"/>
</dbReference>
<proteinExistence type="inferred from homology"/>
<evidence type="ECO:0000259" key="16">
    <source>
        <dbReference type="PROSITE" id="PS51844"/>
    </source>
</evidence>
<organism evidence="17 18">
    <name type="scientific">Plectus sambesii</name>
    <dbReference type="NCBI Taxonomy" id="2011161"/>
    <lineage>
        <taxon>Eukaryota</taxon>
        <taxon>Metazoa</taxon>
        <taxon>Ecdysozoa</taxon>
        <taxon>Nematoda</taxon>
        <taxon>Chromadorea</taxon>
        <taxon>Plectida</taxon>
        <taxon>Plectina</taxon>
        <taxon>Plectoidea</taxon>
        <taxon>Plectidae</taxon>
        <taxon>Plectus</taxon>
    </lineage>
</organism>
<dbReference type="PROSITE" id="PS00107">
    <property type="entry name" value="PROTEIN_KINASE_ATP"/>
    <property type="match status" value="1"/>
</dbReference>
<evidence type="ECO:0000259" key="14">
    <source>
        <dbReference type="PROSITE" id="PS50011"/>
    </source>
</evidence>
<dbReference type="InterPro" id="IPR000048">
    <property type="entry name" value="IQ_motif_EF-hand-BS"/>
</dbReference>
<keyword evidence="6 13" id="KW-0175">Coiled coil</keyword>
<evidence type="ECO:0000313" key="18">
    <source>
        <dbReference type="WBParaSite" id="PSAMB.scaffold28size108976.g612.t1"/>
    </source>
</evidence>
<evidence type="ECO:0000256" key="11">
    <source>
        <dbReference type="PROSITE-ProRule" id="PRU00782"/>
    </source>
</evidence>
<dbReference type="PROSITE" id="PS00108">
    <property type="entry name" value="PROTEIN_KINASE_ST"/>
    <property type="match status" value="1"/>
</dbReference>
<dbReference type="PANTHER" id="PTHR13140">
    <property type="entry name" value="MYOSIN"/>
    <property type="match status" value="1"/>
</dbReference>
<feature type="binding site" evidence="12">
    <location>
        <position position="47"/>
    </location>
    <ligand>
        <name>ATP</name>
        <dbReference type="ChEBI" id="CHEBI:30616"/>
    </ligand>
</feature>
<dbReference type="Gene3D" id="1.20.58.530">
    <property type="match status" value="1"/>
</dbReference>
<dbReference type="FunFam" id="1.20.120.720:FF:000001">
    <property type="entry name" value="Myosin heavy chain, muscle"/>
    <property type="match status" value="1"/>
</dbReference>
<accession>A0A914W0L8</accession>